<reference evidence="2" key="2">
    <citation type="journal article" date="2022" name="Proc. Natl. Acad. Sci. U.S.A.">
        <title>Diploid-dominant life cycles characterize the early evolution of Fungi.</title>
        <authorList>
            <person name="Amses K.R."/>
            <person name="Simmons D.R."/>
            <person name="Longcore J.E."/>
            <person name="Mondo S.J."/>
            <person name="Seto K."/>
            <person name="Jeronimo G.H."/>
            <person name="Bonds A.E."/>
            <person name="Quandt C.A."/>
            <person name="Davis W.J."/>
            <person name="Chang Y."/>
            <person name="Federici B.A."/>
            <person name="Kuo A."/>
            <person name="LaButti K."/>
            <person name="Pangilinan J."/>
            <person name="Andreopoulos W."/>
            <person name="Tritt A."/>
            <person name="Riley R."/>
            <person name="Hundley H."/>
            <person name="Johnson J."/>
            <person name="Lipzen A."/>
            <person name="Barry K."/>
            <person name="Lang B.F."/>
            <person name="Cuomo C.A."/>
            <person name="Buchler N.E."/>
            <person name="Grigoriev I.V."/>
            <person name="Spatafora J.W."/>
            <person name="Stajich J.E."/>
            <person name="James T.Y."/>
        </authorList>
    </citation>
    <scope>NUCLEOTIDE SEQUENCE</scope>
    <source>
        <strain evidence="2">AG</strain>
    </source>
</reference>
<keyword evidence="1" id="KW-0472">Membrane</keyword>
<evidence type="ECO:0000256" key="1">
    <source>
        <dbReference type="SAM" id="Phobius"/>
    </source>
</evidence>
<keyword evidence="1" id="KW-0812">Transmembrane</keyword>
<evidence type="ECO:0000313" key="2">
    <source>
        <dbReference type="EMBL" id="KAI8582759.1"/>
    </source>
</evidence>
<gene>
    <name evidence="2" type="ORF">K450DRAFT_226787</name>
</gene>
<proteinExistence type="predicted"/>
<reference evidence="2" key="1">
    <citation type="submission" date="2021-06" db="EMBL/GenBank/DDBJ databases">
        <authorList>
            <consortium name="DOE Joint Genome Institute"/>
            <person name="Mondo S.J."/>
            <person name="Amses K.R."/>
            <person name="Simmons D.R."/>
            <person name="Longcore J.E."/>
            <person name="Seto K."/>
            <person name="Alves G.H."/>
            <person name="Bonds A.E."/>
            <person name="Quandt C.A."/>
            <person name="Davis W.J."/>
            <person name="Chang Y."/>
            <person name="Letcher P.M."/>
            <person name="Powell M.J."/>
            <person name="Kuo A."/>
            <person name="Labutti K."/>
            <person name="Pangilinan J."/>
            <person name="Andreopoulos W."/>
            <person name="Tritt A."/>
            <person name="Riley R."/>
            <person name="Hundley H."/>
            <person name="Johnson J."/>
            <person name="Lipzen A."/>
            <person name="Barry K."/>
            <person name="Berbee M.L."/>
            <person name="Buchler N.E."/>
            <person name="Grigoriev I.V."/>
            <person name="Spatafora J.W."/>
            <person name="Stajich J.E."/>
            <person name="James T.Y."/>
        </authorList>
    </citation>
    <scope>NUCLEOTIDE SEQUENCE</scope>
    <source>
        <strain evidence="2">AG</strain>
    </source>
</reference>
<name>A0AAD5EFY3_UMBRA</name>
<comment type="caution">
    <text evidence="2">The sequence shown here is derived from an EMBL/GenBank/DDBJ whole genome shotgun (WGS) entry which is preliminary data.</text>
</comment>
<feature type="transmembrane region" description="Helical" evidence="1">
    <location>
        <begin position="31"/>
        <end position="51"/>
    </location>
</feature>
<keyword evidence="1" id="KW-1133">Transmembrane helix</keyword>
<dbReference type="AlphaFoldDB" id="A0AAD5EFY3"/>
<dbReference type="RefSeq" id="XP_051447763.1">
    <property type="nucleotide sequence ID" value="XM_051586618.1"/>
</dbReference>
<organism evidence="2 3">
    <name type="scientific">Umbelopsis ramanniana AG</name>
    <dbReference type="NCBI Taxonomy" id="1314678"/>
    <lineage>
        <taxon>Eukaryota</taxon>
        <taxon>Fungi</taxon>
        <taxon>Fungi incertae sedis</taxon>
        <taxon>Mucoromycota</taxon>
        <taxon>Mucoromycotina</taxon>
        <taxon>Umbelopsidomycetes</taxon>
        <taxon>Umbelopsidales</taxon>
        <taxon>Umbelopsidaceae</taxon>
        <taxon>Umbelopsis</taxon>
    </lineage>
</organism>
<keyword evidence="3" id="KW-1185">Reference proteome</keyword>
<protein>
    <submittedName>
        <fullName evidence="2">Uncharacterized protein</fullName>
    </submittedName>
</protein>
<sequence length="57" mass="6810">MYHSLFSFLKTQKFHYFSPLLLKSLPFFKTHIFFIMAVCSFLNNSLSLTSWNRTKIS</sequence>
<dbReference type="GeneID" id="75911966"/>
<dbReference type="EMBL" id="MU620899">
    <property type="protein sequence ID" value="KAI8582759.1"/>
    <property type="molecule type" value="Genomic_DNA"/>
</dbReference>
<accession>A0AAD5EFY3</accession>
<dbReference type="Proteomes" id="UP001206595">
    <property type="component" value="Unassembled WGS sequence"/>
</dbReference>
<evidence type="ECO:0000313" key="3">
    <source>
        <dbReference type="Proteomes" id="UP001206595"/>
    </source>
</evidence>